<protein>
    <submittedName>
        <fullName evidence="1">Uncharacterized protein</fullName>
    </submittedName>
</protein>
<accession>A0AAW2VIG3</accession>
<dbReference type="EMBL" id="JACGWN010000010">
    <property type="protein sequence ID" value="KAL0427997.1"/>
    <property type="molecule type" value="Genomic_DNA"/>
</dbReference>
<comment type="caution">
    <text evidence="1">The sequence shown here is derived from an EMBL/GenBank/DDBJ whole genome shotgun (WGS) entry which is preliminary data.</text>
</comment>
<reference evidence="1" key="2">
    <citation type="journal article" date="2024" name="Plant">
        <title>Genomic evolution and insights into agronomic trait innovations of Sesamum species.</title>
        <authorList>
            <person name="Miao H."/>
            <person name="Wang L."/>
            <person name="Qu L."/>
            <person name="Liu H."/>
            <person name="Sun Y."/>
            <person name="Le M."/>
            <person name="Wang Q."/>
            <person name="Wei S."/>
            <person name="Zheng Y."/>
            <person name="Lin W."/>
            <person name="Duan Y."/>
            <person name="Cao H."/>
            <person name="Xiong S."/>
            <person name="Wang X."/>
            <person name="Wei L."/>
            <person name="Li C."/>
            <person name="Ma Q."/>
            <person name="Ju M."/>
            <person name="Zhao R."/>
            <person name="Li G."/>
            <person name="Mu C."/>
            <person name="Tian Q."/>
            <person name="Mei H."/>
            <person name="Zhang T."/>
            <person name="Gao T."/>
            <person name="Zhang H."/>
        </authorList>
    </citation>
    <scope>NUCLEOTIDE SEQUENCE</scope>
    <source>
        <strain evidence="1">KEN1</strain>
    </source>
</reference>
<dbReference type="AlphaFoldDB" id="A0AAW2VIG3"/>
<organism evidence="1">
    <name type="scientific">Sesamum latifolium</name>
    <dbReference type="NCBI Taxonomy" id="2727402"/>
    <lineage>
        <taxon>Eukaryota</taxon>
        <taxon>Viridiplantae</taxon>
        <taxon>Streptophyta</taxon>
        <taxon>Embryophyta</taxon>
        <taxon>Tracheophyta</taxon>
        <taxon>Spermatophyta</taxon>
        <taxon>Magnoliopsida</taxon>
        <taxon>eudicotyledons</taxon>
        <taxon>Gunneridae</taxon>
        <taxon>Pentapetalae</taxon>
        <taxon>asterids</taxon>
        <taxon>lamiids</taxon>
        <taxon>Lamiales</taxon>
        <taxon>Pedaliaceae</taxon>
        <taxon>Sesamum</taxon>
    </lineage>
</organism>
<sequence length="128" mass="14275">MSSKPNPTRNSPVPVCLVSRFLHAIAPYPKPNPALPDCPLCPPNLGHVPTLLPCCRCETFQRLGVSPHYPLTFQRRPHHLDSCCYPPIQLPCCPCFYPQRPIECHGAMEFPESSQTQQHQCGLDSDGD</sequence>
<gene>
    <name evidence="1" type="ORF">Slati_2974500</name>
</gene>
<evidence type="ECO:0000313" key="1">
    <source>
        <dbReference type="EMBL" id="KAL0427997.1"/>
    </source>
</evidence>
<proteinExistence type="predicted"/>
<name>A0AAW2VIG3_9LAMI</name>
<reference evidence="1" key="1">
    <citation type="submission" date="2020-06" db="EMBL/GenBank/DDBJ databases">
        <authorList>
            <person name="Li T."/>
            <person name="Hu X."/>
            <person name="Zhang T."/>
            <person name="Song X."/>
            <person name="Zhang H."/>
            <person name="Dai N."/>
            <person name="Sheng W."/>
            <person name="Hou X."/>
            <person name="Wei L."/>
        </authorList>
    </citation>
    <scope>NUCLEOTIDE SEQUENCE</scope>
    <source>
        <strain evidence="1">KEN1</strain>
        <tissue evidence="1">Leaf</tissue>
    </source>
</reference>